<dbReference type="InterPro" id="IPR009003">
    <property type="entry name" value="Peptidase_S1_PA"/>
</dbReference>
<dbReference type="SUPFAM" id="SSF50494">
    <property type="entry name" value="Trypsin-like serine proteases"/>
    <property type="match status" value="1"/>
</dbReference>
<dbReference type="EMBL" id="CAXLJM020000093">
    <property type="protein sequence ID" value="CAL8132680.1"/>
    <property type="molecule type" value="Genomic_DNA"/>
</dbReference>
<proteinExistence type="predicted"/>
<evidence type="ECO:0000256" key="2">
    <source>
        <dbReference type="SAM" id="Phobius"/>
    </source>
</evidence>
<keyword evidence="2" id="KW-0472">Membrane</keyword>
<dbReference type="SMART" id="SM00020">
    <property type="entry name" value="Tryp_SPc"/>
    <property type="match status" value="1"/>
</dbReference>
<dbReference type="PANTHER" id="PTHR24271">
    <property type="entry name" value="KALLIKREIN-RELATED"/>
    <property type="match status" value="1"/>
</dbReference>
<comment type="caution">
    <text evidence="5">The sequence shown here is derived from an EMBL/GenBank/DDBJ whole genome shotgun (WGS) entry which is preliminary data.</text>
</comment>
<dbReference type="Pfam" id="PF00089">
    <property type="entry name" value="Trypsin"/>
    <property type="match status" value="1"/>
</dbReference>
<feature type="domain" description="Peptidase S1" evidence="4">
    <location>
        <begin position="31"/>
        <end position="268"/>
    </location>
</feature>
<keyword evidence="2" id="KW-0812">Transmembrane</keyword>
<gene>
    <name evidence="5" type="ORF">ODALV1_LOCUS24709</name>
</gene>
<dbReference type="Gene3D" id="2.40.10.10">
    <property type="entry name" value="Trypsin-like serine proteases"/>
    <property type="match status" value="1"/>
</dbReference>
<evidence type="ECO:0000259" key="4">
    <source>
        <dbReference type="PROSITE" id="PS50240"/>
    </source>
</evidence>
<dbReference type="PANTHER" id="PTHR24271:SF50">
    <property type="match status" value="1"/>
</dbReference>
<protein>
    <recommendedName>
        <fullName evidence="4">Peptidase S1 domain-containing protein</fullName>
    </recommendedName>
</protein>
<evidence type="ECO:0000256" key="3">
    <source>
        <dbReference type="SAM" id="SignalP"/>
    </source>
</evidence>
<sequence length="323" mass="35640">MSQKLFFLITAYVICIVSAVSNQNLDVEPLVIGGVEAVPHQYPWLVRLYVIQANGDLRRCMGSLISLDIVLTTASCANTDRERIIIVVAAGDHSISEVDGFEQSLNCQEFVIHENFNKTGNLENDIALVRLPTNLTETRAVRPIFLPLSSYDPIQATWGTVAGWGETEISEGEPITRSDILMKTNVTLIDRQSCRQEFPSLNEQQQFCAEGNGKGAYKEDIGTPLLCNGMTIFCGIFTREVVNPETRKVVGLFLNVVLYLEWIELNVNPQPPTTTTIPTSTTPKSDGSSTSTGTYLFTFVISIPIVTLFSVTFGSAHINLNLR</sequence>
<dbReference type="InterPro" id="IPR043504">
    <property type="entry name" value="Peptidase_S1_PA_chymotrypsin"/>
</dbReference>
<accession>A0ABP1RPW2</accession>
<dbReference type="InterPro" id="IPR001254">
    <property type="entry name" value="Trypsin_dom"/>
</dbReference>
<evidence type="ECO:0000313" key="6">
    <source>
        <dbReference type="Proteomes" id="UP001642540"/>
    </source>
</evidence>
<name>A0ABP1RPW2_9HEXA</name>
<evidence type="ECO:0000313" key="5">
    <source>
        <dbReference type="EMBL" id="CAL8132680.1"/>
    </source>
</evidence>
<organism evidence="5 6">
    <name type="scientific">Orchesella dallaii</name>
    <dbReference type="NCBI Taxonomy" id="48710"/>
    <lineage>
        <taxon>Eukaryota</taxon>
        <taxon>Metazoa</taxon>
        <taxon>Ecdysozoa</taxon>
        <taxon>Arthropoda</taxon>
        <taxon>Hexapoda</taxon>
        <taxon>Collembola</taxon>
        <taxon>Entomobryomorpha</taxon>
        <taxon>Entomobryoidea</taxon>
        <taxon>Orchesellidae</taxon>
        <taxon>Orchesellinae</taxon>
        <taxon>Orchesella</taxon>
    </lineage>
</organism>
<keyword evidence="2" id="KW-1133">Transmembrane helix</keyword>
<dbReference type="Proteomes" id="UP001642540">
    <property type="component" value="Unassembled WGS sequence"/>
</dbReference>
<reference evidence="5 6" key="1">
    <citation type="submission" date="2024-08" db="EMBL/GenBank/DDBJ databases">
        <authorList>
            <person name="Cucini C."/>
            <person name="Frati F."/>
        </authorList>
    </citation>
    <scope>NUCLEOTIDE SEQUENCE [LARGE SCALE GENOMIC DNA]</scope>
</reference>
<evidence type="ECO:0000256" key="1">
    <source>
        <dbReference type="ARBA" id="ARBA00023157"/>
    </source>
</evidence>
<keyword evidence="1" id="KW-1015">Disulfide bond</keyword>
<feature type="chain" id="PRO_5046493232" description="Peptidase S1 domain-containing protein" evidence="3">
    <location>
        <begin position="20"/>
        <end position="323"/>
    </location>
</feature>
<keyword evidence="6" id="KW-1185">Reference proteome</keyword>
<feature type="signal peptide" evidence="3">
    <location>
        <begin position="1"/>
        <end position="19"/>
    </location>
</feature>
<feature type="transmembrane region" description="Helical" evidence="2">
    <location>
        <begin position="295"/>
        <end position="320"/>
    </location>
</feature>
<dbReference type="PROSITE" id="PS50240">
    <property type="entry name" value="TRYPSIN_DOM"/>
    <property type="match status" value="1"/>
</dbReference>
<keyword evidence="3" id="KW-0732">Signal</keyword>
<dbReference type="CDD" id="cd00190">
    <property type="entry name" value="Tryp_SPc"/>
    <property type="match status" value="1"/>
</dbReference>